<keyword evidence="2" id="KW-0934">Plastid</keyword>
<organism evidence="2">
    <name type="scientific">Seminavis robusta</name>
    <dbReference type="NCBI Taxonomy" id="568900"/>
    <lineage>
        <taxon>Eukaryota</taxon>
        <taxon>Sar</taxon>
        <taxon>Stramenopiles</taxon>
        <taxon>Ochrophyta</taxon>
        <taxon>Bacillariophyta</taxon>
        <taxon>Bacillariophyceae</taxon>
        <taxon>Bacillariophycidae</taxon>
        <taxon>Naviculales</taxon>
        <taxon>Naviculaceae</taxon>
        <taxon>Seminavis</taxon>
    </lineage>
</organism>
<geneLocation type="chloroplast" evidence="2"/>
<reference evidence="2" key="2">
    <citation type="submission" date="2018-05" db="EMBL/GenBank/DDBJ databases">
        <authorList>
            <person name="Brembu T."/>
            <person name="Winge P."/>
            <person name="Klungerud A.T."/>
            <person name="Nederbragt A.J."/>
            <person name="Jakobsen K.S."/>
            <person name="Bones A.M."/>
        </authorList>
    </citation>
    <scope>NUCLEOTIDE SEQUENCE</scope>
    <source>
        <strain evidence="2">D6</strain>
    </source>
</reference>
<dbReference type="EMBL" id="MH356727">
    <property type="protein sequence ID" value="AZJ16663.1"/>
    <property type="molecule type" value="Genomic_DNA"/>
</dbReference>
<evidence type="ECO:0000313" key="2">
    <source>
        <dbReference type="EMBL" id="AZJ16663.1"/>
    </source>
</evidence>
<dbReference type="AlphaFoldDB" id="A0A3S8PZF4"/>
<reference evidence="2" key="1">
    <citation type="journal article" date="2014" name="Mar. Genomics">
        <title>The chloroplast genome of the diatom Seminavis robusta: New features introduced through multiple mechanisms of horizontal gene transfer.</title>
        <authorList>
            <person name="Brembu T."/>
            <person name="Winge P."/>
            <person name="Klungerud A.T."/>
            <person name="Nederbragt A.J."/>
            <person name="Jakobsen K.S."/>
            <person name="Bones A.M."/>
        </authorList>
    </citation>
    <scope>NUCLEOTIDE SEQUENCE</scope>
    <source>
        <strain evidence="2">D6</strain>
    </source>
</reference>
<feature type="coiled-coil region" evidence="1">
    <location>
        <begin position="5"/>
        <end position="32"/>
    </location>
</feature>
<evidence type="ECO:0000256" key="1">
    <source>
        <dbReference type="SAM" id="Coils"/>
    </source>
</evidence>
<name>A0A3S8PZF4_9STRA</name>
<proteinExistence type="predicted"/>
<sequence length="161" mass="19117">MININYNLKRHIELLKQEKKILNEKKSFLKENPKEALELIKYGAKVSQHIVWEDRFEIASVMEDFLSKKINAHEFHDSVFGLRRKHSEKCKRFLSKLVSEEIKDFCPNKNAHKLKGFLSALYFECEHFETNFDEAELYTSIENGFFKFQIIKKSEIISHSS</sequence>
<protein>
    <submittedName>
        <fullName evidence="2">Uncharacterized protein</fullName>
    </submittedName>
</protein>
<keyword evidence="2" id="KW-0150">Chloroplast</keyword>
<gene>
    <name evidence="2" type="primary">ORF-161</name>
</gene>
<accession>A0A3S8PZF4</accession>
<keyword evidence="1" id="KW-0175">Coiled coil</keyword>